<proteinExistence type="predicted"/>
<dbReference type="PANTHER" id="PTHR39456:SF1">
    <property type="entry name" value="METAL-DEPENDENT HYDROLASE"/>
    <property type="match status" value="1"/>
</dbReference>
<keyword evidence="2" id="KW-1185">Reference proteome</keyword>
<organism evidence="1 2">
    <name type="scientific">Aquabacterium lacunae</name>
    <dbReference type="NCBI Taxonomy" id="2528630"/>
    <lineage>
        <taxon>Bacteria</taxon>
        <taxon>Pseudomonadati</taxon>
        <taxon>Pseudomonadota</taxon>
        <taxon>Betaproteobacteria</taxon>
        <taxon>Burkholderiales</taxon>
        <taxon>Aquabacterium</taxon>
    </lineage>
</organism>
<dbReference type="RefSeq" id="WP_130967962.1">
    <property type="nucleotide sequence ID" value="NZ_SIXI01000003.1"/>
</dbReference>
<dbReference type="PIRSF" id="PIRSF007580">
    <property type="entry name" value="UCP07580"/>
    <property type="match status" value="1"/>
</dbReference>
<dbReference type="InterPro" id="IPR016516">
    <property type="entry name" value="UCP07580"/>
</dbReference>
<gene>
    <name evidence="1" type="ORF">EYS42_09790</name>
</gene>
<comment type="caution">
    <text evidence="1">The sequence shown here is derived from an EMBL/GenBank/DDBJ whole genome shotgun (WGS) entry which is preliminary data.</text>
</comment>
<reference evidence="1 2" key="1">
    <citation type="submission" date="2019-02" db="EMBL/GenBank/DDBJ databases">
        <title>Aquabacterium sp. strain KMB7.</title>
        <authorList>
            <person name="Chen W.-M."/>
        </authorList>
    </citation>
    <scope>NUCLEOTIDE SEQUENCE [LARGE SCALE GENOMIC DNA]</scope>
    <source>
        <strain evidence="1 2">KMB7</strain>
    </source>
</reference>
<sequence>MTDHHQAPPIVPRMKLDFGLDAERGADIPRHWMDNDAFKTRFFDAMSTLFPVGEKFFITCVRDFRDRITDPKVLQDIKDFNLQEAQHSLVHGQYNDRLKAQGVEVDMILKGQEHRLFHVLRKHLSREFTLGITAAAEHITAIMADAFVERAEIMKGAEPRMRAVYTWHAMEEMEHKAVAYDVLVNVAKASYFTRALSMLLVTALFPFHTFRIMRHMFDVDGIRGWARMRTWAKGLWWLYKPGGLFLPLAGRYFEYLKPGFHPWSHPVVKSYEPWLNLMKQHDPVEAGNRLYARLAAEQGVN</sequence>
<keyword evidence="1" id="KW-0378">Hydrolase</keyword>
<dbReference type="Pfam" id="PF10118">
    <property type="entry name" value="Metal_hydrol"/>
    <property type="match status" value="1"/>
</dbReference>
<protein>
    <submittedName>
        <fullName evidence="1">Metal-dependent hydrolase</fullName>
    </submittedName>
</protein>
<name>A0A4V2JFR3_9BURK</name>
<dbReference type="PANTHER" id="PTHR39456">
    <property type="entry name" value="METAL-DEPENDENT HYDROLASE"/>
    <property type="match status" value="1"/>
</dbReference>
<dbReference type="Proteomes" id="UP000292120">
    <property type="component" value="Unassembled WGS sequence"/>
</dbReference>
<evidence type="ECO:0000313" key="2">
    <source>
        <dbReference type="Proteomes" id="UP000292120"/>
    </source>
</evidence>
<dbReference type="AlphaFoldDB" id="A0A4V2JFR3"/>
<dbReference type="GO" id="GO:0016787">
    <property type="term" value="F:hydrolase activity"/>
    <property type="evidence" value="ECO:0007669"/>
    <property type="project" value="UniProtKB-KW"/>
</dbReference>
<evidence type="ECO:0000313" key="1">
    <source>
        <dbReference type="EMBL" id="TBO31508.1"/>
    </source>
</evidence>
<dbReference type="EMBL" id="SIXI01000003">
    <property type="protein sequence ID" value="TBO31508.1"/>
    <property type="molecule type" value="Genomic_DNA"/>
</dbReference>
<accession>A0A4V2JFR3</accession>
<dbReference type="OrthoDB" id="4760165at2"/>